<dbReference type="AlphaFoldDB" id="J9F832"/>
<protein>
    <submittedName>
        <fullName evidence="1">Uncharacterized protein</fullName>
    </submittedName>
</protein>
<evidence type="ECO:0000313" key="1">
    <source>
        <dbReference type="EMBL" id="EJW85692.1"/>
    </source>
</evidence>
<accession>J9F832</accession>
<name>J9F832_WUCBA</name>
<evidence type="ECO:0000313" key="2">
    <source>
        <dbReference type="Proteomes" id="UP000004810"/>
    </source>
</evidence>
<sequence length="277" mass="29634">MSSSKKCIVPIVQDTSPSRTVSFNELTGGKERVRMSLSVEELALLDEIQRRGRINSSTSNKDRHNLVPSIIETTNHGISVDPATLLDVAGWKIPPLPPGLVSITHEADRHPYPSALPTCIFEKAMKAAAIVHAGSQLSPLSARHNTSGSGNGVAANGNTIQLAPLDLIRLLPPLSPMYPLISDGMQRPATPASLGHGISAHGLGPQRQGNEEEISALAGPAIAQLVERRTVECKLISLGRWFESGWLESAQFLTLTCCNYCCPCISTVKSVLSMSTE</sequence>
<reference evidence="2" key="1">
    <citation type="submission" date="2012-08" db="EMBL/GenBank/DDBJ databases">
        <title>The Genome Sequence of Wuchereria bancrofti.</title>
        <authorList>
            <person name="Nutman T.B."/>
            <person name="Fink D.L."/>
            <person name="Russ C."/>
            <person name="Young S."/>
            <person name="Zeng Q."/>
            <person name="Koehrsen M."/>
            <person name="Alvarado L."/>
            <person name="Berlin A."/>
            <person name="Chapman S.B."/>
            <person name="Chen Z."/>
            <person name="Freedman E."/>
            <person name="Gellesch M."/>
            <person name="Goldberg J."/>
            <person name="Griggs A."/>
            <person name="Gujja S."/>
            <person name="Heilman E.R."/>
            <person name="Heiman D."/>
            <person name="Hepburn T."/>
            <person name="Howarth C."/>
            <person name="Jen D."/>
            <person name="Larson L."/>
            <person name="Lewis B."/>
            <person name="Mehta T."/>
            <person name="Park D."/>
            <person name="Pearson M."/>
            <person name="Roberts A."/>
            <person name="Saif S."/>
            <person name="Shea T."/>
            <person name="Shenoy N."/>
            <person name="Sisk P."/>
            <person name="Stolte C."/>
            <person name="Sykes S."/>
            <person name="Walk T."/>
            <person name="White J."/>
            <person name="Yandava C."/>
            <person name="Haas B."/>
            <person name="Henn M.R."/>
            <person name="Nusbaum C."/>
            <person name="Birren B."/>
        </authorList>
    </citation>
    <scope>NUCLEOTIDE SEQUENCE [LARGE SCALE GENOMIC DNA]</scope>
    <source>
        <strain evidence="2">NA</strain>
    </source>
</reference>
<organism evidence="1 2">
    <name type="scientific">Wuchereria bancrofti</name>
    <dbReference type="NCBI Taxonomy" id="6293"/>
    <lineage>
        <taxon>Eukaryota</taxon>
        <taxon>Metazoa</taxon>
        <taxon>Ecdysozoa</taxon>
        <taxon>Nematoda</taxon>
        <taxon>Chromadorea</taxon>
        <taxon>Rhabditida</taxon>
        <taxon>Spirurina</taxon>
        <taxon>Spiruromorpha</taxon>
        <taxon>Filarioidea</taxon>
        <taxon>Onchocercidae</taxon>
        <taxon>Wuchereria</taxon>
    </lineage>
</organism>
<gene>
    <name evidence="1" type="ORF">WUBG_03399</name>
</gene>
<proteinExistence type="predicted"/>
<dbReference type="EMBL" id="ADBV01001034">
    <property type="protein sequence ID" value="EJW85692.1"/>
    <property type="molecule type" value="Genomic_DNA"/>
</dbReference>
<comment type="caution">
    <text evidence="1">The sequence shown here is derived from an EMBL/GenBank/DDBJ whole genome shotgun (WGS) entry which is preliminary data.</text>
</comment>
<dbReference type="Proteomes" id="UP000004810">
    <property type="component" value="Unassembled WGS sequence"/>
</dbReference>